<organism evidence="7 8">
    <name type="scientific">Gulo gulo</name>
    <name type="common">Wolverine</name>
    <name type="synonym">Gluton</name>
    <dbReference type="NCBI Taxonomy" id="48420"/>
    <lineage>
        <taxon>Eukaryota</taxon>
        <taxon>Metazoa</taxon>
        <taxon>Chordata</taxon>
        <taxon>Craniata</taxon>
        <taxon>Vertebrata</taxon>
        <taxon>Euteleostomi</taxon>
        <taxon>Mammalia</taxon>
        <taxon>Eutheria</taxon>
        <taxon>Laurasiatheria</taxon>
        <taxon>Carnivora</taxon>
        <taxon>Caniformia</taxon>
        <taxon>Musteloidea</taxon>
        <taxon>Mustelidae</taxon>
        <taxon>Guloninae</taxon>
        <taxon>Gulo</taxon>
    </lineage>
</organism>
<dbReference type="GO" id="GO:0002250">
    <property type="term" value="P:adaptive immune response"/>
    <property type="evidence" value="ECO:0007669"/>
    <property type="project" value="UniProtKB-KW"/>
</dbReference>
<evidence type="ECO:0000256" key="2">
    <source>
        <dbReference type="ARBA" id="ARBA00023130"/>
    </source>
</evidence>
<gene>
    <name evidence="7" type="ORF">BN2614_LOCUS3</name>
</gene>
<dbReference type="InterPro" id="IPR036179">
    <property type="entry name" value="Ig-like_dom_sf"/>
</dbReference>
<feature type="domain" description="Ig-like" evidence="6">
    <location>
        <begin position="1"/>
        <end position="81"/>
    </location>
</feature>
<dbReference type="InterPro" id="IPR013106">
    <property type="entry name" value="Ig_V-set"/>
</dbReference>
<evidence type="ECO:0000313" key="7">
    <source>
        <dbReference type="EMBL" id="VCW98034.1"/>
    </source>
</evidence>
<dbReference type="PANTHER" id="PTHR19367">
    <property type="entry name" value="T-CELL RECEPTOR ALPHA CHAIN V REGION"/>
    <property type="match status" value="1"/>
</dbReference>
<dbReference type="EMBL" id="CYRY02024059">
    <property type="protein sequence ID" value="VCW98034.1"/>
    <property type="molecule type" value="Genomic_DNA"/>
</dbReference>
<evidence type="ECO:0000256" key="5">
    <source>
        <dbReference type="ARBA" id="ARBA00043266"/>
    </source>
</evidence>
<keyword evidence="2" id="KW-1064">Adaptive immunity</keyword>
<dbReference type="InterPro" id="IPR051287">
    <property type="entry name" value="TCR_variable_region"/>
</dbReference>
<dbReference type="Proteomes" id="UP000269945">
    <property type="component" value="Unassembled WGS sequence"/>
</dbReference>
<evidence type="ECO:0000259" key="6">
    <source>
        <dbReference type="PROSITE" id="PS50835"/>
    </source>
</evidence>
<dbReference type="SUPFAM" id="SSF48726">
    <property type="entry name" value="Immunoglobulin"/>
    <property type="match status" value="1"/>
</dbReference>
<evidence type="ECO:0000256" key="1">
    <source>
        <dbReference type="ARBA" id="ARBA00022729"/>
    </source>
</evidence>
<comment type="caution">
    <text evidence="7">The sequence shown here is derived from an EMBL/GenBank/DDBJ whole genome shotgun (WGS) entry which is preliminary data.</text>
</comment>
<dbReference type="Pfam" id="PF07686">
    <property type="entry name" value="V-set"/>
    <property type="match status" value="1"/>
</dbReference>
<dbReference type="InterPro" id="IPR007110">
    <property type="entry name" value="Ig-like_dom"/>
</dbReference>
<evidence type="ECO:0000256" key="4">
    <source>
        <dbReference type="ARBA" id="ARBA00023319"/>
    </source>
</evidence>
<keyword evidence="4" id="KW-0393">Immunoglobulin domain</keyword>
<keyword evidence="1" id="KW-0732">Signal</keyword>
<accession>A0A9X9Q2H6</accession>
<reference evidence="7 8" key="1">
    <citation type="submission" date="2018-10" db="EMBL/GenBank/DDBJ databases">
        <authorList>
            <person name="Ekblom R."/>
            <person name="Jareborg N."/>
        </authorList>
    </citation>
    <scope>NUCLEOTIDE SEQUENCE [LARGE SCALE GENOMIC DNA]</scope>
    <source>
        <tissue evidence="7">Muscle</tissue>
    </source>
</reference>
<dbReference type="InterPro" id="IPR013783">
    <property type="entry name" value="Ig-like_fold"/>
</dbReference>
<dbReference type="AlphaFoldDB" id="A0A9X9Q2H6"/>
<dbReference type="PANTHER" id="PTHR19367:SF35">
    <property type="entry name" value="T CELL RECEPTOR ALPHA VARIABLE 40"/>
    <property type="match status" value="1"/>
</dbReference>
<dbReference type="Gene3D" id="2.60.40.10">
    <property type="entry name" value="Immunoglobulins"/>
    <property type="match status" value="1"/>
</dbReference>
<sequence length="137" mass="15578">MNCVYTSTQYPTLFWYVQYPNQALQFLQKETMENSRNFGARNIKDKNSPITKSTVQMSDSAVYYCLLRDTHSAKGTEGELNKNLRGLAEGDSRAGNPKLRSLVLSLVDSPVGTLLEGKERQNQLQLSLIPEAQWFFH</sequence>
<name>A0A9X9Q2H6_GULGU</name>
<keyword evidence="8" id="KW-1185">Reference proteome</keyword>
<keyword evidence="5" id="KW-0391">Immunity</keyword>
<evidence type="ECO:0000313" key="8">
    <source>
        <dbReference type="Proteomes" id="UP000269945"/>
    </source>
</evidence>
<evidence type="ECO:0000256" key="3">
    <source>
        <dbReference type="ARBA" id="ARBA00023170"/>
    </source>
</evidence>
<keyword evidence="5" id="KW-1279">T cell receptor</keyword>
<protein>
    <recommendedName>
        <fullName evidence="6">Ig-like domain-containing protein</fullName>
    </recommendedName>
</protein>
<keyword evidence="3" id="KW-0675">Receptor</keyword>
<dbReference type="GO" id="GO:0042101">
    <property type="term" value="C:T cell receptor complex"/>
    <property type="evidence" value="ECO:0007669"/>
    <property type="project" value="UniProtKB-KW"/>
</dbReference>
<dbReference type="PROSITE" id="PS50835">
    <property type="entry name" value="IG_LIKE"/>
    <property type="match status" value="1"/>
</dbReference>
<proteinExistence type="predicted"/>